<feature type="transmembrane region" description="Helical" evidence="8">
    <location>
        <begin position="475"/>
        <end position="497"/>
    </location>
</feature>
<evidence type="ECO:0000313" key="9">
    <source>
        <dbReference type="EMBL" id="KAL1633103.1"/>
    </source>
</evidence>
<evidence type="ECO:0000256" key="2">
    <source>
        <dbReference type="ARBA" id="ARBA00022448"/>
    </source>
</evidence>
<feature type="region of interest" description="Disordered" evidence="7">
    <location>
        <begin position="656"/>
        <end position="716"/>
    </location>
</feature>
<comment type="subcellular location">
    <subcellularLocation>
        <location evidence="1">Membrane</location>
        <topology evidence="1">Multi-pass membrane protein</topology>
    </subcellularLocation>
</comment>
<keyword evidence="10" id="KW-1185">Reference proteome</keyword>
<feature type="transmembrane region" description="Helical" evidence="8">
    <location>
        <begin position="45"/>
        <end position="65"/>
    </location>
</feature>
<keyword evidence="2" id="KW-0813">Transport</keyword>
<dbReference type="InterPro" id="IPR051143">
    <property type="entry name" value="TrkH_K-transport"/>
</dbReference>
<evidence type="ECO:0000256" key="3">
    <source>
        <dbReference type="ARBA" id="ARBA00022692"/>
    </source>
</evidence>
<feature type="region of interest" description="Disordered" evidence="7">
    <location>
        <begin position="157"/>
        <end position="210"/>
    </location>
</feature>
<keyword evidence="5" id="KW-0406">Ion transport</keyword>
<dbReference type="InterPro" id="IPR003445">
    <property type="entry name" value="Cat_transpt"/>
</dbReference>
<evidence type="ECO:0000313" key="10">
    <source>
        <dbReference type="Proteomes" id="UP001521116"/>
    </source>
</evidence>
<dbReference type="Proteomes" id="UP001521116">
    <property type="component" value="Unassembled WGS sequence"/>
</dbReference>
<accession>A0ABR3T0K3</accession>
<protein>
    <recommendedName>
        <fullName evidence="11">Potassium transport protein</fullName>
    </recommendedName>
</protein>
<feature type="compositionally biased region" description="Basic and acidic residues" evidence="7">
    <location>
        <begin position="187"/>
        <end position="199"/>
    </location>
</feature>
<proteinExistence type="predicted"/>
<feature type="transmembrane region" description="Helical" evidence="8">
    <location>
        <begin position="424"/>
        <end position="444"/>
    </location>
</feature>
<evidence type="ECO:0000256" key="1">
    <source>
        <dbReference type="ARBA" id="ARBA00004141"/>
    </source>
</evidence>
<organism evidence="9 10">
    <name type="scientific">Neofusicoccum ribis</name>
    <dbReference type="NCBI Taxonomy" id="45134"/>
    <lineage>
        <taxon>Eukaryota</taxon>
        <taxon>Fungi</taxon>
        <taxon>Dikarya</taxon>
        <taxon>Ascomycota</taxon>
        <taxon>Pezizomycotina</taxon>
        <taxon>Dothideomycetes</taxon>
        <taxon>Dothideomycetes incertae sedis</taxon>
        <taxon>Botryosphaeriales</taxon>
        <taxon>Botryosphaeriaceae</taxon>
        <taxon>Neofusicoccum</taxon>
    </lineage>
</organism>
<evidence type="ECO:0000256" key="7">
    <source>
        <dbReference type="SAM" id="MobiDB-lite"/>
    </source>
</evidence>
<feature type="transmembrane region" description="Helical" evidence="8">
    <location>
        <begin position="332"/>
        <end position="350"/>
    </location>
</feature>
<feature type="transmembrane region" description="Helical" evidence="8">
    <location>
        <begin position="362"/>
        <end position="382"/>
    </location>
</feature>
<feature type="compositionally biased region" description="Basic and acidic residues" evidence="7">
    <location>
        <begin position="157"/>
        <end position="173"/>
    </location>
</feature>
<evidence type="ECO:0000256" key="6">
    <source>
        <dbReference type="ARBA" id="ARBA00023136"/>
    </source>
</evidence>
<reference evidence="9 10" key="1">
    <citation type="submission" date="2024-02" db="EMBL/GenBank/DDBJ databases">
        <title>De novo assembly and annotation of 12 fungi associated with fruit tree decline syndrome in Ontario, Canada.</title>
        <authorList>
            <person name="Sulman M."/>
            <person name="Ellouze W."/>
            <person name="Ilyukhin E."/>
        </authorList>
    </citation>
    <scope>NUCLEOTIDE SEQUENCE [LARGE SCALE GENOMIC DNA]</scope>
    <source>
        <strain evidence="9 10">M1-105</strain>
    </source>
</reference>
<keyword evidence="6 8" id="KW-0472">Membrane</keyword>
<evidence type="ECO:0008006" key="11">
    <source>
        <dbReference type="Google" id="ProtNLM"/>
    </source>
</evidence>
<feature type="transmembrane region" description="Helical" evidence="8">
    <location>
        <begin position="287"/>
        <end position="312"/>
    </location>
</feature>
<gene>
    <name evidence="9" type="ORF">SLS56_003174</name>
</gene>
<feature type="transmembrane region" description="Helical" evidence="8">
    <location>
        <begin position="112"/>
        <end position="134"/>
    </location>
</feature>
<keyword evidence="3 8" id="KW-0812">Transmembrane</keyword>
<dbReference type="SUPFAM" id="SSF81324">
    <property type="entry name" value="Voltage-gated potassium channels"/>
    <property type="match status" value="1"/>
</dbReference>
<evidence type="ECO:0000256" key="8">
    <source>
        <dbReference type="SAM" id="Phobius"/>
    </source>
</evidence>
<sequence>MPRFFNAPAHRFLKMRDPLDEVRNPHEAKEHFLQYFKKEIFHLNFYRMHMLYFIVVILITSVIVYGEGLANDSKQISGSPLRYIDALFLCCSAMTTTGLNTVNLGSMTGFQQAALCVLLIIGNVPFVSSFVIIIRRHYFHRKLADVVQHSRSGRQMVRDLEEQDQESRVEHQVARRRKRINPNNDHNTSEERPLREAPKKTQRTQTSPEQRLYHHASGFGAFPWPWETHTAQRLFHYPFKRLQQEWEPRDRSYISFNAEYDERGRFRNLSEHERAELGGVEYRALELLLALLVAYQIVWYALGTLFLVPYAYRPAISRTLKTSQPGDLRPGWWGFFAVVTSFSNGGLNVLNSNYIPFSGDALILIVSGALTVAGNTQFPILLRLAIWTLSKSVPAASRLQQTCLFLLHHPRRCFIYLFPSRETWYLLAIQLLIDLAMWVLYELLNVGLPPVEAFPLGTRVLDGLFQATGLRNSGAYIIAISSLAPALLVAYLVTMYISSFPIVMALRQTNTYEERSVGLDGRSSSSSSAAAGGLGMHLRRQLAYDLWFQLLGWFLICVLERRKLIAGSPGFGIFAVLFEVTSAYGTVGLSTGVPYDQYSLSGAFQTGSKLVMLAVMLRGRHRGLPLAIDRSILLPGEELMHRMDDEYGEFGRWSSEEKRAVRRDEEESGKRDLGPGKGLNEQDPERREDGSGSSRGEGTSKSRASEWEDAPHFEMT</sequence>
<name>A0ABR3T0K3_9PEZI</name>
<dbReference type="PANTHER" id="PTHR31064">
    <property type="entry name" value="POTASSIUM TRANSPORT PROTEIN DDB_G0292412-RELATED"/>
    <property type="match status" value="1"/>
</dbReference>
<evidence type="ECO:0000256" key="5">
    <source>
        <dbReference type="ARBA" id="ARBA00023065"/>
    </source>
</evidence>
<feature type="compositionally biased region" description="Basic and acidic residues" evidence="7">
    <location>
        <begin position="698"/>
        <end position="716"/>
    </location>
</feature>
<dbReference type="PANTHER" id="PTHR31064:SF30">
    <property type="entry name" value="HIGH-AFFINITY POTASSIUM TRANSPORT PROTEIN-RELATED"/>
    <property type="match status" value="1"/>
</dbReference>
<dbReference type="EMBL" id="JAJVDC020000024">
    <property type="protein sequence ID" value="KAL1633103.1"/>
    <property type="molecule type" value="Genomic_DNA"/>
</dbReference>
<dbReference type="Pfam" id="PF02386">
    <property type="entry name" value="TrkH"/>
    <property type="match status" value="1"/>
</dbReference>
<feature type="compositionally biased region" description="Basic and acidic residues" evidence="7">
    <location>
        <begin position="656"/>
        <end position="674"/>
    </location>
</feature>
<keyword evidence="4 8" id="KW-1133">Transmembrane helix</keyword>
<comment type="caution">
    <text evidence="9">The sequence shown here is derived from an EMBL/GenBank/DDBJ whole genome shotgun (WGS) entry which is preliminary data.</text>
</comment>
<evidence type="ECO:0000256" key="4">
    <source>
        <dbReference type="ARBA" id="ARBA00022989"/>
    </source>
</evidence>